<sequence>MFSISQLLLIPALLFLRFLISFSLTGFPVKGVSWTKNPMQWPHTLSRLQDSDIKILATLGSDYEDFNRTVDTILIPRVPGTEGHEKVRKYIFTEMQNLDWTVEEDVFTDRTPHGKKSFANIIATLNPNACRRLVIACHYDSLYNREYTFLGATDSAIPCSMMIHAARILQFSLNKQKKKDNELTLQFLFFDGEEAFERWSKTDSLYGSRHLAAKWNRMNPFPDGLNDGKHCSNKEFASYLDRMDVMVLLDLIGTANPTFYSYKTFDDDVMVLLDLIGTANPTFYSYFPDTYGLYSQLVEIEKRLNALKLLEAHPPEGNTHYFDSRSTLAFVEDDHIPFMKRGVPIVHLIPSPFPHVWHRESDNRENMHHSTIDNLNKILRVFIAEYLHLGVLLLSELRKLKSWVLMNEDNV</sequence>
<dbReference type="EC" id="2.3.2.5" evidence="3"/>
<name>A0AAV4QCP7_9ARAC</name>
<dbReference type="GO" id="GO:0008270">
    <property type="term" value="F:zinc ion binding"/>
    <property type="evidence" value="ECO:0007669"/>
    <property type="project" value="TreeGrafter"/>
</dbReference>
<accession>A0AAV4QCP7</accession>
<feature type="chain" id="PRO_5043551277" description="glutaminyl-peptide cyclotransferase" evidence="6">
    <location>
        <begin position="26"/>
        <end position="411"/>
    </location>
</feature>
<keyword evidence="4" id="KW-0808">Transferase</keyword>
<keyword evidence="6" id="KW-0732">Signal</keyword>
<organism evidence="8 9">
    <name type="scientific">Caerostris darwini</name>
    <dbReference type="NCBI Taxonomy" id="1538125"/>
    <lineage>
        <taxon>Eukaryota</taxon>
        <taxon>Metazoa</taxon>
        <taxon>Ecdysozoa</taxon>
        <taxon>Arthropoda</taxon>
        <taxon>Chelicerata</taxon>
        <taxon>Arachnida</taxon>
        <taxon>Araneae</taxon>
        <taxon>Araneomorphae</taxon>
        <taxon>Entelegynae</taxon>
        <taxon>Araneoidea</taxon>
        <taxon>Araneidae</taxon>
        <taxon>Caerostris</taxon>
    </lineage>
</organism>
<proteinExistence type="inferred from homology"/>
<reference evidence="8 9" key="1">
    <citation type="submission" date="2021-06" db="EMBL/GenBank/DDBJ databases">
        <title>Caerostris darwini draft genome.</title>
        <authorList>
            <person name="Kono N."/>
            <person name="Arakawa K."/>
        </authorList>
    </citation>
    <scope>NUCLEOTIDE SEQUENCE [LARGE SCALE GENOMIC DNA]</scope>
</reference>
<evidence type="ECO:0000256" key="4">
    <source>
        <dbReference type="ARBA" id="ARBA00022679"/>
    </source>
</evidence>
<dbReference type="PANTHER" id="PTHR12283:SF6">
    <property type="entry name" value="GLUTAMINYL-PEPTIDE CYCLOTRANSFERASE-RELATED"/>
    <property type="match status" value="1"/>
</dbReference>
<evidence type="ECO:0000256" key="6">
    <source>
        <dbReference type="SAM" id="SignalP"/>
    </source>
</evidence>
<dbReference type="AlphaFoldDB" id="A0AAV4QCP7"/>
<evidence type="ECO:0000256" key="2">
    <source>
        <dbReference type="ARBA" id="ARBA00006014"/>
    </source>
</evidence>
<evidence type="ECO:0000256" key="1">
    <source>
        <dbReference type="ARBA" id="ARBA00000001"/>
    </source>
</evidence>
<dbReference type="Pfam" id="PF04389">
    <property type="entry name" value="Peptidase_M28"/>
    <property type="match status" value="1"/>
</dbReference>
<dbReference type="SUPFAM" id="SSF53187">
    <property type="entry name" value="Zn-dependent exopeptidases"/>
    <property type="match status" value="1"/>
</dbReference>
<evidence type="ECO:0000259" key="7">
    <source>
        <dbReference type="Pfam" id="PF04389"/>
    </source>
</evidence>
<protein>
    <recommendedName>
        <fullName evidence="3">glutaminyl-peptide cyclotransferase</fullName>
        <ecNumber evidence="3">2.3.2.5</ecNumber>
    </recommendedName>
</protein>
<evidence type="ECO:0000313" key="8">
    <source>
        <dbReference type="EMBL" id="GIY06494.1"/>
    </source>
</evidence>
<dbReference type="InterPro" id="IPR037457">
    <property type="entry name" value="M28_QC"/>
</dbReference>
<dbReference type="CDD" id="cd03880">
    <property type="entry name" value="M28_QC_like"/>
    <property type="match status" value="1"/>
</dbReference>
<feature type="signal peptide" evidence="6">
    <location>
        <begin position="1"/>
        <end position="25"/>
    </location>
</feature>
<dbReference type="Proteomes" id="UP001054837">
    <property type="component" value="Unassembled WGS sequence"/>
</dbReference>
<evidence type="ECO:0000256" key="5">
    <source>
        <dbReference type="ARBA" id="ARBA00023315"/>
    </source>
</evidence>
<dbReference type="InterPro" id="IPR007484">
    <property type="entry name" value="Peptidase_M28"/>
</dbReference>
<dbReference type="Gene3D" id="3.40.630.10">
    <property type="entry name" value="Zn peptidases"/>
    <property type="match status" value="2"/>
</dbReference>
<comment type="similarity">
    <text evidence="2">Belongs to the glutaminyl-peptide cyclotransferase family.</text>
</comment>
<comment type="catalytic activity">
    <reaction evidence="1">
        <text>N-terminal L-glutaminyl-[peptide] = N-terminal 5-oxo-L-prolyl-[peptide] + NH4(+)</text>
        <dbReference type="Rhea" id="RHEA:23652"/>
        <dbReference type="Rhea" id="RHEA-COMP:11736"/>
        <dbReference type="Rhea" id="RHEA-COMP:11846"/>
        <dbReference type="ChEBI" id="CHEBI:28938"/>
        <dbReference type="ChEBI" id="CHEBI:64722"/>
        <dbReference type="ChEBI" id="CHEBI:87215"/>
        <dbReference type="EC" id="2.3.2.5"/>
    </reaction>
</comment>
<keyword evidence="9" id="KW-1185">Reference proteome</keyword>
<dbReference type="PANTHER" id="PTHR12283">
    <property type="entry name" value="GLUTAMINYL-PEPTIDE CYCLOTRANSFERASE"/>
    <property type="match status" value="1"/>
</dbReference>
<dbReference type="InterPro" id="IPR040234">
    <property type="entry name" value="QC/QCL"/>
</dbReference>
<feature type="domain" description="Peptidase M28" evidence="7">
    <location>
        <begin position="120"/>
        <end position="381"/>
    </location>
</feature>
<gene>
    <name evidence="8" type="primary">QPCT</name>
    <name evidence="8" type="ORF">CDAR_514763</name>
</gene>
<dbReference type="GO" id="GO:0016603">
    <property type="term" value="F:glutaminyl-peptide cyclotransferase activity"/>
    <property type="evidence" value="ECO:0007669"/>
    <property type="project" value="UniProtKB-EC"/>
</dbReference>
<evidence type="ECO:0000313" key="9">
    <source>
        <dbReference type="Proteomes" id="UP001054837"/>
    </source>
</evidence>
<dbReference type="EMBL" id="BPLQ01004220">
    <property type="protein sequence ID" value="GIY06494.1"/>
    <property type="molecule type" value="Genomic_DNA"/>
</dbReference>
<evidence type="ECO:0000256" key="3">
    <source>
        <dbReference type="ARBA" id="ARBA00012012"/>
    </source>
</evidence>
<keyword evidence="5" id="KW-0012">Acyltransferase</keyword>
<comment type="caution">
    <text evidence="8">The sequence shown here is derived from an EMBL/GenBank/DDBJ whole genome shotgun (WGS) entry which is preliminary data.</text>
</comment>